<evidence type="ECO:0000256" key="1">
    <source>
        <dbReference type="SAM" id="MobiDB-lite"/>
    </source>
</evidence>
<protein>
    <submittedName>
        <fullName evidence="2">Uncharacterized protein</fullName>
    </submittedName>
</protein>
<reference evidence="2 3" key="1">
    <citation type="submission" date="2019-05" db="EMBL/GenBank/DDBJ databases">
        <title>Another draft genome of Portunus trituberculatus and its Hox gene families provides insights of decapod evolution.</title>
        <authorList>
            <person name="Jeong J.-H."/>
            <person name="Song I."/>
            <person name="Kim S."/>
            <person name="Choi T."/>
            <person name="Kim D."/>
            <person name="Ryu S."/>
            <person name="Kim W."/>
        </authorList>
    </citation>
    <scope>NUCLEOTIDE SEQUENCE [LARGE SCALE GENOMIC DNA]</scope>
    <source>
        <tissue evidence="2">Muscle</tissue>
    </source>
</reference>
<feature type="compositionally biased region" description="Basic and acidic residues" evidence="1">
    <location>
        <begin position="1"/>
        <end position="29"/>
    </location>
</feature>
<gene>
    <name evidence="2" type="ORF">E2C01_065971</name>
</gene>
<feature type="region of interest" description="Disordered" evidence="1">
    <location>
        <begin position="1"/>
        <end position="68"/>
    </location>
</feature>
<sequence>MGEGGEGGKERKNVNYNRELDEIKQGDENHEQEDEEEKKEKEEDKKDEEEHKKTEVKDEELEKEERGA</sequence>
<organism evidence="2 3">
    <name type="scientific">Portunus trituberculatus</name>
    <name type="common">Swimming crab</name>
    <name type="synonym">Neptunus trituberculatus</name>
    <dbReference type="NCBI Taxonomy" id="210409"/>
    <lineage>
        <taxon>Eukaryota</taxon>
        <taxon>Metazoa</taxon>
        <taxon>Ecdysozoa</taxon>
        <taxon>Arthropoda</taxon>
        <taxon>Crustacea</taxon>
        <taxon>Multicrustacea</taxon>
        <taxon>Malacostraca</taxon>
        <taxon>Eumalacostraca</taxon>
        <taxon>Eucarida</taxon>
        <taxon>Decapoda</taxon>
        <taxon>Pleocyemata</taxon>
        <taxon>Brachyura</taxon>
        <taxon>Eubrachyura</taxon>
        <taxon>Portunoidea</taxon>
        <taxon>Portunidae</taxon>
        <taxon>Portuninae</taxon>
        <taxon>Portunus</taxon>
    </lineage>
</organism>
<evidence type="ECO:0000313" key="3">
    <source>
        <dbReference type="Proteomes" id="UP000324222"/>
    </source>
</evidence>
<accession>A0A5B7HP12</accession>
<proteinExistence type="predicted"/>
<feature type="compositionally biased region" description="Basic and acidic residues" evidence="1">
    <location>
        <begin position="38"/>
        <end position="56"/>
    </location>
</feature>
<keyword evidence="3" id="KW-1185">Reference proteome</keyword>
<comment type="caution">
    <text evidence="2">The sequence shown here is derived from an EMBL/GenBank/DDBJ whole genome shotgun (WGS) entry which is preliminary data.</text>
</comment>
<evidence type="ECO:0000313" key="2">
    <source>
        <dbReference type="EMBL" id="MPC71686.1"/>
    </source>
</evidence>
<dbReference type="AlphaFoldDB" id="A0A5B7HP12"/>
<dbReference type="Proteomes" id="UP000324222">
    <property type="component" value="Unassembled WGS sequence"/>
</dbReference>
<dbReference type="EMBL" id="VSRR010033375">
    <property type="protein sequence ID" value="MPC71686.1"/>
    <property type="molecule type" value="Genomic_DNA"/>
</dbReference>
<name>A0A5B7HP12_PORTR</name>